<sequence>MVLYYLDIFDAAPYMTWPLIFWDYLITLDDEITLFWFSRTSWIKFLFFANRYMGLVLRIWDIIWKHLENAYLPLIGQDEPFPYNLCENAGSPRAYEACVIGTESDSVLYVTIQLLVVESILVLRIWAIMGKRRWILWTFSGLLACSTTASVMLAIHLFGGLGGSAYMVYR</sequence>
<dbReference type="EMBL" id="JAUEPT010000091">
    <property type="protein sequence ID" value="KAK0432671.1"/>
    <property type="molecule type" value="Genomic_DNA"/>
</dbReference>
<keyword evidence="4" id="KW-1185">Reference proteome</keyword>
<evidence type="ECO:0000313" key="3">
    <source>
        <dbReference type="EMBL" id="KAK0432671.1"/>
    </source>
</evidence>
<dbReference type="Pfam" id="PF20151">
    <property type="entry name" value="DUF6533"/>
    <property type="match status" value="1"/>
</dbReference>
<feature type="transmembrane region" description="Helical" evidence="1">
    <location>
        <begin position="134"/>
        <end position="158"/>
    </location>
</feature>
<feature type="domain" description="DUF6533" evidence="2">
    <location>
        <begin position="19"/>
        <end position="56"/>
    </location>
</feature>
<keyword evidence="1" id="KW-1133">Transmembrane helix</keyword>
<gene>
    <name evidence="3" type="ORF">EV421DRAFT_1496194</name>
</gene>
<comment type="caution">
    <text evidence="3">The sequence shown here is derived from an EMBL/GenBank/DDBJ whole genome shotgun (WGS) entry which is preliminary data.</text>
</comment>
<proteinExistence type="predicted"/>
<name>A0AA39IZR3_9AGAR</name>
<dbReference type="AlphaFoldDB" id="A0AA39IZR3"/>
<dbReference type="InterPro" id="IPR045340">
    <property type="entry name" value="DUF6533"/>
</dbReference>
<evidence type="ECO:0000256" key="1">
    <source>
        <dbReference type="SAM" id="Phobius"/>
    </source>
</evidence>
<organism evidence="3 4">
    <name type="scientific">Armillaria borealis</name>
    <dbReference type="NCBI Taxonomy" id="47425"/>
    <lineage>
        <taxon>Eukaryota</taxon>
        <taxon>Fungi</taxon>
        <taxon>Dikarya</taxon>
        <taxon>Basidiomycota</taxon>
        <taxon>Agaricomycotina</taxon>
        <taxon>Agaricomycetes</taxon>
        <taxon>Agaricomycetidae</taxon>
        <taxon>Agaricales</taxon>
        <taxon>Marasmiineae</taxon>
        <taxon>Physalacriaceae</taxon>
        <taxon>Armillaria</taxon>
    </lineage>
</organism>
<accession>A0AA39IZR3</accession>
<feature type="transmembrane region" description="Helical" evidence="1">
    <location>
        <begin position="107"/>
        <end position="127"/>
    </location>
</feature>
<protein>
    <recommendedName>
        <fullName evidence="2">DUF6533 domain-containing protein</fullName>
    </recommendedName>
</protein>
<keyword evidence="1" id="KW-0812">Transmembrane</keyword>
<dbReference type="Proteomes" id="UP001175226">
    <property type="component" value="Unassembled WGS sequence"/>
</dbReference>
<keyword evidence="1" id="KW-0472">Membrane</keyword>
<reference evidence="3" key="1">
    <citation type="submission" date="2023-06" db="EMBL/GenBank/DDBJ databases">
        <authorList>
            <consortium name="Lawrence Berkeley National Laboratory"/>
            <person name="Ahrendt S."/>
            <person name="Sahu N."/>
            <person name="Indic B."/>
            <person name="Wong-Bajracharya J."/>
            <person name="Merenyi Z."/>
            <person name="Ke H.-M."/>
            <person name="Monk M."/>
            <person name="Kocsube S."/>
            <person name="Drula E."/>
            <person name="Lipzen A."/>
            <person name="Balint B."/>
            <person name="Henrissat B."/>
            <person name="Andreopoulos B."/>
            <person name="Martin F.M."/>
            <person name="Harder C.B."/>
            <person name="Rigling D."/>
            <person name="Ford K.L."/>
            <person name="Foster G.D."/>
            <person name="Pangilinan J."/>
            <person name="Papanicolaou A."/>
            <person name="Barry K."/>
            <person name="LaButti K."/>
            <person name="Viragh M."/>
            <person name="Koriabine M."/>
            <person name="Yan M."/>
            <person name="Riley R."/>
            <person name="Champramary S."/>
            <person name="Plett K.L."/>
            <person name="Tsai I.J."/>
            <person name="Slot J."/>
            <person name="Sipos G."/>
            <person name="Plett J."/>
            <person name="Nagy L.G."/>
            <person name="Grigoriev I.V."/>
        </authorList>
    </citation>
    <scope>NUCLEOTIDE SEQUENCE</scope>
    <source>
        <strain evidence="3">FPL87.14</strain>
    </source>
</reference>
<evidence type="ECO:0000313" key="4">
    <source>
        <dbReference type="Proteomes" id="UP001175226"/>
    </source>
</evidence>
<evidence type="ECO:0000259" key="2">
    <source>
        <dbReference type="Pfam" id="PF20151"/>
    </source>
</evidence>